<evidence type="ECO:0000256" key="2">
    <source>
        <dbReference type="SAM" id="MobiDB-lite"/>
    </source>
</evidence>
<evidence type="ECO:0000313" key="4">
    <source>
        <dbReference type="Proteomes" id="UP001230051"/>
    </source>
</evidence>
<name>A0AAD8G1L7_ACIOX</name>
<organism evidence="3 4">
    <name type="scientific">Acipenser oxyrinchus oxyrinchus</name>
    <dbReference type="NCBI Taxonomy" id="40147"/>
    <lineage>
        <taxon>Eukaryota</taxon>
        <taxon>Metazoa</taxon>
        <taxon>Chordata</taxon>
        <taxon>Craniata</taxon>
        <taxon>Vertebrata</taxon>
        <taxon>Euteleostomi</taxon>
        <taxon>Actinopterygii</taxon>
        <taxon>Chondrostei</taxon>
        <taxon>Acipenseriformes</taxon>
        <taxon>Acipenseridae</taxon>
        <taxon>Acipenser</taxon>
    </lineage>
</organism>
<sequence>MISFWLVCMKFLRGTLEVKRTDRNELRNDCSITQNLKENKQKYHSETVTMETSQQLEMATETDCKMDSVETEKLESKDLFRESKDVSFHAEIKKTIEETEVETAIEEHKSSKLTEIIFQEEAFHADMDLEELHQIESVASSVSDATSSAGSVCETEIRHTEQEPGHKEVKEPVEHSTILENDLYEEIEESALEHCIKEEALSDVSTEEAETSELIASLQEEIAAVSSDSEIDDKWRSIFTSTVNKENEDFFLGTNIQVNTTEQSVEEIESDGPSPEEINQETQRKAPAADKNNVDVDNFEFEGKSEHVFQIEEDSTDSSSLLDIHQYEISEDNTTKVKEDPSQTKQNPHTSSHDPTKKIPKDYCVVEESQNENVDMEHVDFIVARKQWLKMEELTKSQSYNSPVKQSKCQAGHSFMHTPVRNIEKPVTGQENREAHKRQVKDVGVGSFDIMMGESLGKNDHQQTLFSPSSEDSGLDDSSSRSTYDDTSLTATDTLVSPKSNQETPIEKEIRQALEREVNLRRERGISQPVASNEYVEIKTKPSLLHQGADSPKGTTKQFAELPMQRDILLECSREHDLVQQGKVRGKYERGLSQEIEEKRNIYQSQDQCKMQRSLSHGPLYHELSAENVIILEHDSFLSPARQCGKDHPVSPVRKKQNEWPPETANVIILETSNLIIRSASEFCLSAAQDSQENTIHSNPFFKLRSRSSLSLVDQEIKIATQREEELQRQRASLYSNEKTGYSTVLASPNFLDPFSFDKAEMPLRCRSSPSSPMKSAFKNMDQSPLRCDRKQFLEAAAGSRRKSEMALRWEAGIFTNNE</sequence>
<evidence type="ECO:0000313" key="3">
    <source>
        <dbReference type="EMBL" id="KAK1165285.1"/>
    </source>
</evidence>
<accession>A0AAD8G1L7</accession>
<gene>
    <name evidence="3" type="primary">MISP</name>
    <name evidence="3" type="ORF">AOXY_G13779</name>
</gene>
<keyword evidence="1" id="KW-0175">Coiled coil</keyword>
<dbReference type="PANTHER" id="PTHR18839:SF0">
    <property type="entry name" value="MITOTIC INTERACTOR AND SUBSTRATE OF PLK1 ISOFORM X1-RELATED"/>
    <property type="match status" value="1"/>
</dbReference>
<dbReference type="PANTHER" id="PTHR18839">
    <property type="entry name" value="MITOTIC INTERACTOR AND SUBSTRATE OF PLK1 MISP FAMILY MEMBER"/>
    <property type="match status" value="1"/>
</dbReference>
<feature type="compositionally biased region" description="Polar residues" evidence="2">
    <location>
        <begin position="491"/>
        <end position="504"/>
    </location>
</feature>
<keyword evidence="4" id="KW-1185">Reference proteome</keyword>
<evidence type="ECO:0000256" key="1">
    <source>
        <dbReference type="SAM" id="Coils"/>
    </source>
</evidence>
<feature type="coiled-coil region" evidence="1">
    <location>
        <begin position="710"/>
        <end position="737"/>
    </location>
</feature>
<reference evidence="3" key="1">
    <citation type="submission" date="2022-02" db="EMBL/GenBank/DDBJ databases">
        <title>Atlantic sturgeon de novo genome assembly.</title>
        <authorList>
            <person name="Stock M."/>
            <person name="Klopp C."/>
            <person name="Guiguen Y."/>
            <person name="Cabau C."/>
            <person name="Parinello H."/>
            <person name="Santidrian Yebra-Pimentel E."/>
            <person name="Kuhl H."/>
            <person name="Dirks R.P."/>
            <person name="Guessner J."/>
            <person name="Wuertz S."/>
            <person name="Du K."/>
            <person name="Schartl M."/>
        </authorList>
    </citation>
    <scope>NUCLEOTIDE SEQUENCE</scope>
    <source>
        <strain evidence="3">STURGEONOMICS-FGT-2020</strain>
        <tissue evidence="3">Whole blood</tissue>
    </source>
</reference>
<feature type="region of interest" description="Disordered" evidence="2">
    <location>
        <begin position="330"/>
        <end position="358"/>
    </location>
</feature>
<feature type="compositionally biased region" description="Low complexity" evidence="2">
    <location>
        <begin position="467"/>
        <end position="490"/>
    </location>
</feature>
<feature type="region of interest" description="Disordered" evidence="2">
    <location>
        <begin position="459"/>
        <end position="507"/>
    </location>
</feature>
<comment type="caution">
    <text evidence="3">The sequence shown here is derived from an EMBL/GenBank/DDBJ whole genome shotgun (WGS) entry which is preliminary data.</text>
</comment>
<proteinExistence type="predicted"/>
<dbReference type="InterPro" id="IPR042779">
    <property type="entry name" value="MISP/MISP3-like"/>
</dbReference>
<dbReference type="EMBL" id="JAGXEW010000012">
    <property type="protein sequence ID" value="KAK1165285.1"/>
    <property type="molecule type" value="Genomic_DNA"/>
</dbReference>
<feature type="region of interest" description="Disordered" evidence="2">
    <location>
        <begin position="263"/>
        <end position="293"/>
    </location>
</feature>
<dbReference type="AlphaFoldDB" id="A0AAD8G1L7"/>
<feature type="compositionally biased region" description="Basic and acidic residues" evidence="2">
    <location>
        <begin position="282"/>
        <end position="293"/>
    </location>
</feature>
<protein>
    <submittedName>
        <fullName evidence="3">Mitotic interactor and substrate of PLK1-like isoform X1</fullName>
    </submittedName>
</protein>
<dbReference type="Proteomes" id="UP001230051">
    <property type="component" value="Unassembled WGS sequence"/>
</dbReference>
<feature type="compositionally biased region" description="Basic and acidic residues" evidence="2">
    <location>
        <begin position="330"/>
        <end position="342"/>
    </location>
</feature>